<feature type="compositionally biased region" description="Polar residues" evidence="1">
    <location>
        <begin position="112"/>
        <end position="126"/>
    </location>
</feature>
<organism evidence="2 3">
    <name type="scientific">Pleurodeles waltl</name>
    <name type="common">Iberian ribbed newt</name>
    <dbReference type="NCBI Taxonomy" id="8319"/>
    <lineage>
        <taxon>Eukaryota</taxon>
        <taxon>Metazoa</taxon>
        <taxon>Chordata</taxon>
        <taxon>Craniata</taxon>
        <taxon>Vertebrata</taxon>
        <taxon>Euteleostomi</taxon>
        <taxon>Amphibia</taxon>
        <taxon>Batrachia</taxon>
        <taxon>Caudata</taxon>
        <taxon>Salamandroidea</taxon>
        <taxon>Salamandridae</taxon>
        <taxon>Pleurodelinae</taxon>
        <taxon>Pleurodeles</taxon>
    </lineage>
</organism>
<comment type="caution">
    <text evidence="2">The sequence shown here is derived from an EMBL/GenBank/DDBJ whole genome shotgun (WGS) entry which is preliminary data.</text>
</comment>
<accession>A0AAV7SF95</accession>
<evidence type="ECO:0000313" key="2">
    <source>
        <dbReference type="EMBL" id="KAJ1161998.1"/>
    </source>
</evidence>
<feature type="region of interest" description="Disordered" evidence="1">
    <location>
        <begin position="104"/>
        <end position="126"/>
    </location>
</feature>
<reference evidence="2" key="1">
    <citation type="journal article" date="2022" name="bioRxiv">
        <title>Sequencing and chromosome-scale assembly of the giantPleurodeles waltlgenome.</title>
        <authorList>
            <person name="Brown T."/>
            <person name="Elewa A."/>
            <person name="Iarovenko S."/>
            <person name="Subramanian E."/>
            <person name="Araus A.J."/>
            <person name="Petzold A."/>
            <person name="Susuki M."/>
            <person name="Suzuki K.-i.T."/>
            <person name="Hayashi T."/>
            <person name="Toyoda A."/>
            <person name="Oliveira C."/>
            <person name="Osipova E."/>
            <person name="Leigh N.D."/>
            <person name="Simon A."/>
            <person name="Yun M.H."/>
        </authorList>
    </citation>
    <scope>NUCLEOTIDE SEQUENCE</scope>
    <source>
        <strain evidence="2">20211129_DDA</strain>
        <tissue evidence="2">Liver</tissue>
    </source>
</reference>
<gene>
    <name evidence="2" type="ORF">NDU88_002478</name>
</gene>
<dbReference type="AlphaFoldDB" id="A0AAV7SF95"/>
<keyword evidence="3" id="KW-1185">Reference proteome</keyword>
<sequence length="126" mass="14262">MQLSRETLQGSRGVASRIHCEAESKIRTGRNAGERGNWNRSRRIASLYHIQVHYGTPRPEWPPDGSHTNGKKASILLERWEEFMPDRSSKSALKHPHILKRAHPRHLGACQEAQSQSMTGTPCDSK</sequence>
<dbReference type="Proteomes" id="UP001066276">
    <property type="component" value="Chromosome 4_2"/>
</dbReference>
<dbReference type="EMBL" id="JANPWB010000008">
    <property type="protein sequence ID" value="KAJ1161998.1"/>
    <property type="molecule type" value="Genomic_DNA"/>
</dbReference>
<name>A0AAV7SF95_PLEWA</name>
<protein>
    <submittedName>
        <fullName evidence="2">Uncharacterized protein</fullName>
    </submittedName>
</protein>
<proteinExistence type="predicted"/>
<evidence type="ECO:0000313" key="3">
    <source>
        <dbReference type="Proteomes" id="UP001066276"/>
    </source>
</evidence>
<evidence type="ECO:0000256" key="1">
    <source>
        <dbReference type="SAM" id="MobiDB-lite"/>
    </source>
</evidence>